<gene>
    <name evidence="4" type="ORF">Q8A49_30265</name>
</gene>
<evidence type="ECO:0000259" key="3">
    <source>
        <dbReference type="Pfam" id="PF19291"/>
    </source>
</evidence>
<dbReference type="SUPFAM" id="SSF48208">
    <property type="entry name" value="Six-hairpin glycosidases"/>
    <property type="match status" value="1"/>
</dbReference>
<dbReference type="InterPro" id="IPR012341">
    <property type="entry name" value="6hp_glycosidase-like_sf"/>
</dbReference>
<sequence length="624" mass="67954">MGQGTTGIGDHGFLSDCHTAALTTPDGTVTWLCAPRFDGPAFLSGILDPDRGGEWTLEVQGARPADRAYVDETLVLETLWRGDGVEVAVRDLLAVRTPEGKEGLYREGVLVRLVECRSGTTSVRSRLRARPDFGRSEPRWESAGGGLREASGPLLSGAPGPGLTGDGDPEFLVELSEGDTAVFALDYLHGERRVDLGEGRALLRGTVDAWRAWSARTDYDGAGAAHVRRSALTLRGLLHEESGALIAAPTASLPEWPGGTRNWDYRYVWHRDAALVVLAFLRLGHEAEAGSYLSFLLRVCGRPKGWLPPVETVDEEPPPEEEVLDHLSGYGGARPVRTGNAAYSQHQLDVYGHILDAALSYEDATGSLPPDELARLATVVESARELWREPDEGMWEVRTDPRHWTSSKVYAWVCLDRAVQLAEMTGREDEVPLDAWREEARAIRRDVLDHGYDPSTGSFVQSYGAANVDGSLLRIPLLGFLEGTDPRVLRTLERVEAELGEGGGLIRRYDPEETGDGIGTPEGAFLLCSFDMVSALVLAGRTDEARERFERLCGSGGELGLLAEEMTADGTQLGNFPQAFTHLALIEAAVNVDGAADREALHDWARNRSGNGGGTRRRRNRDDD</sequence>
<evidence type="ECO:0000313" key="4">
    <source>
        <dbReference type="EMBL" id="MEE2054789.1"/>
    </source>
</evidence>
<protein>
    <submittedName>
        <fullName evidence="4">Glycoside hydrolase family 15 protein</fullName>
    </submittedName>
</protein>
<comment type="caution">
    <text evidence="4">The sequence shown here is derived from an EMBL/GenBank/DDBJ whole genome shotgun (WGS) entry which is preliminary data.</text>
</comment>
<feature type="region of interest" description="Disordered" evidence="1">
    <location>
        <begin position="133"/>
        <end position="162"/>
    </location>
</feature>
<dbReference type="GO" id="GO:0016787">
    <property type="term" value="F:hydrolase activity"/>
    <property type="evidence" value="ECO:0007669"/>
    <property type="project" value="UniProtKB-KW"/>
</dbReference>
<accession>A0ABU7KZT0</accession>
<feature type="domain" description="Trehalase-like N-terminal" evidence="3">
    <location>
        <begin position="2"/>
        <end position="154"/>
    </location>
</feature>
<dbReference type="InterPro" id="IPR011613">
    <property type="entry name" value="GH15-like"/>
</dbReference>
<organism evidence="4 5">
    <name type="scientific">Nocardiopsis tropica</name>
    <dbReference type="NCBI Taxonomy" id="109330"/>
    <lineage>
        <taxon>Bacteria</taxon>
        <taxon>Bacillati</taxon>
        <taxon>Actinomycetota</taxon>
        <taxon>Actinomycetes</taxon>
        <taxon>Streptosporangiales</taxon>
        <taxon>Nocardiopsidaceae</taxon>
        <taxon>Nocardiopsis</taxon>
    </lineage>
</organism>
<dbReference type="EMBL" id="JAUUCC010000129">
    <property type="protein sequence ID" value="MEE2054789.1"/>
    <property type="molecule type" value="Genomic_DNA"/>
</dbReference>
<dbReference type="PANTHER" id="PTHR31616:SF10">
    <property type="entry name" value="TREHALASE"/>
    <property type="match status" value="1"/>
</dbReference>
<dbReference type="Proteomes" id="UP001348641">
    <property type="component" value="Unassembled WGS sequence"/>
</dbReference>
<dbReference type="Pfam" id="PF00723">
    <property type="entry name" value="Glyco_hydro_15"/>
    <property type="match status" value="1"/>
</dbReference>
<evidence type="ECO:0000256" key="1">
    <source>
        <dbReference type="SAM" id="MobiDB-lite"/>
    </source>
</evidence>
<dbReference type="Gene3D" id="1.50.10.10">
    <property type="match status" value="1"/>
</dbReference>
<keyword evidence="4" id="KW-0378">Hydrolase</keyword>
<proteinExistence type="predicted"/>
<dbReference type="RefSeq" id="WP_330161607.1">
    <property type="nucleotide sequence ID" value="NZ_BAAAJA010000012.1"/>
</dbReference>
<dbReference type="Pfam" id="PF19291">
    <property type="entry name" value="TREH_N"/>
    <property type="match status" value="1"/>
</dbReference>
<dbReference type="InterPro" id="IPR008928">
    <property type="entry name" value="6-hairpin_glycosidase_sf"/>
</dbReference>
<feature type="domain" description="GH15-like" evidence="2">
    <location>
        <begin position="226"/>
        <end position="589"/>
    </location>
</feature>
<name>A0ABU7KZT0_9ACTN</name>
<feature type="compositionally biased region" description="Basic residues" evidence="1">
    <location>
        <begin position="615"/>
        <end position="624"/>
    </location>
</feature>
<evidence type="ECO:0000259" key="2">
    <source>
        <dbReference type="Pfam" id="PF00723"/>
    </source>
</evidence>
<evidence type="ECO:0000313" key="5">
    <source>
        <dbReference type="Proteomes" id="UP001348641"/>
    </source>
</evidence>
<dbReference type="InterPro" id="IPR045582">
    <property type="entry name" value="Trehalase-like_N"/>
</dbReference>
<feature type="region of interest" description="Disordered" evidence="1">
    <location>
        <begin position="605"/>
        <end position="624"/>
    </location>
</feature>
<reference evidence="4 5" key="1">
    <citation type="submission" date="2023-07" db="EMBL/GenBank/DDBJ databases">
        <authorList>
            <person name="Girao M."/>
            <person name="Carvalho M.F."/>
        </authorList>
    </citation>
    <scope>NUCLEOTIDE SEQUENCE [LARGE SCALE GENOMIC DNA]</scope>
    <source>
        <strain evidence="4 5">66/93</strain>
    </source>
</reference>
<dbReference type="PANTHER" id="PTHR31616">
    <property type="entry name" value="TREHALASE"/>
    <property type="match status" value="1"/>
</dbReference>